<evidence type="ECO:0000313" key="7">
    <source>
        <dbReference type="EMBL" id="MDB9538396.1"/>
    </source>
</evidence>
<dbReference type="Pfam" id="PF01016">
    <property type="entry name" value="Ribosomal_L27"/>
    <property type="match status" value="1"/>
</dbReference>
<gene>
    <name evidence="5 7" type="primary">rpmA</name>
    <name evidence="5" type="synonym">rpl27</name>
    <name evidence="7" type="ORF">PN457_01735</name>
</gene>
<comment type="similarity">
    <text evidence="1 5">Belongs to the bacterial ribosomal protein bL27 family.</text>
</comment>
<dbReference type="PRINTS" id="PR00063">
    <property type="entry name" value="RIBOSOMALL27"/>
</dbReference>
<dbReference type="PROSITE" id="PS00831">
    <property type="entry name" value="RIBOSOMAL_L27"/>
    <property type="match status" value="1"/>
</dbReference>
<dbReference type="EMBL" id="JAQMUH010000022">
    <property type="protein sequence ID" value="MDB9538396.1"/>
    <property type="molecule type" value="Genomic_DNA"/>
</dbReference>
<evidence type="ECO:0000256" key="1">
    <source>
        <dbReference type="ARBA" id="ARBA00010797"/>
    </source>
</evidence>
<dbReference type="InterPro" id="IPR018261">
    <property type="entry name" value="Ribosomal_bL27_CS"/>
</dbReference>
<evidence type="ECO:0000256" key="4">
    <source>
        <dbReference type="ARBA" id="ARBA00035175"/>
    </source>
</evidence>
<dbReference type="PANTHER" id="PTHR15893">
    <property type="entry name" value="RIBOSOMAL PROTEIN L27"/>
    <property type="match status" value="1"/>
</dbReference>
<organism evidence="7 8">
    <name type="scientific">Anabaenopsis arnoldii</name>
    <dbReference type="NCBI Taxonomy" id="2152938"/>
    <lineage>
        <taxon>Bacteria</taxon>
        <taxon>Bacillati</taxon>
        <taxon>Cyanobacteriota</taxon>
        <taxon>Cyanophyceae</taxon>
        <taxon>Nostocales</taxon>
        <taxon>Nodulariaceae</taxon>
        <taxon>Anabaenopsis</taxon>
    </lineage>
</organism>
<dbReference type="HAMAP" id="MF_00539">
    <property type="entry name" value="Ribosomal_bL27"/>
    <property type="match status" value="1"/>
</dbReference>
<dbReference type="Gene3D" id="2.40.50.100">
    <property type="match status" value="1"/>
</dbReference>
<evidence type="ECO:0000256" key="6">
    <source>
        <dbReference type="SAM" id="MobiDB-lite"/>
    </source>
</evidence>
<feature type="region of interest" description="Disordered" evidence="6">
    <location>
        <begin position="1"/>
        <end position="22"/>
    </location>
</feature>
<keyword evidence="3 5" id="KW-0687">Ribonucleoprotein</keyword>
<dbReference type="SUPFAM" id="SSF110324">
    <property type="entry name" value="Ribosomal L27 protein-like"/>
    <property type="match status" value="1"/>
</dbReference>
<evidence type="ECO:0000256" key="2">
    <source>
        <dbReference type="ARBA" id="ARBA00022980"/>
    </source>
</evidence>
<name>A0ABT5AM63_9CYAN</name>
<reference evidence="7 8" key="1">
    <citation type="submission" date="2023-01" db="EMBL/GenBank/DDBJ databases">
        <title>Genomes from the Australian National Cyanobacteria Reference Collection.</title>
        <authorList>
            <person name="Willis A."/>
            <person name="Lee E.M.F."/>
        </authorList>
    </citation>
    <scope>NUCLEOTIDE SEQUENCE [LARGE SCALE GENOMIC DNA]</scope>
    <source>
        <strain evidence="7 8">CS-1033</strain>
    </source>
</reference>
<evidence type="ECO:0000313" key="8">
    <source>
        <dbReference type="Proteomes" id="UP001212499"/>
    </source>
</evidence>
<dbReference type="Proteomes" id="UP001212499">
    <property type="component" value="Unassembled WGS sequence"/>
</dbReference>
<proteinExistence type="inferred from homology"/>
<feature type="compositionally biased region" description="Polar residues" evidence="6">
    <location>
        <begin position="7"/>
        <end position="19"/>
    </location>
</feature>
<keyword evidence="8" id="KW-1185">Reference proteome</keyword>
<dbReference type="GO" id="GO:0005840">
    <property type="term" value="C:ribosome"/>
    <property type="evidence" value="ECO:0007669"/>
    <property type="project" value="UniProtKB-KW"/>
</dbReference>
<evidence type="ECO:0000256" key="3">
    <source>
        <dbReference type="ARBA" id="ARBA00023274"/>
    </source>
</evidence>
<evidence type="ECO:0000256" key="5">
    <source>
        <dbReference type="HAMAP-Rule" id="MF_00539"/>
    </source>
</evidence>
<dbReference type="NCBIfam" id="TIGR00062">
    <property type="entry name" value="L27"/>
    <property type="match status" value="1"/>
</dbReference>
<accession>A0ABT5AM63</accession>
<comment type="caution">
    <text evidence="7">The sequence shown here is derived from an EMBL/GenBank/DDBJ whole genome shotgun (WGS) entry which is preliminary data.</text>
</comment>
<dbReference type="RefSeq" id="WP_271730906.1">
    <property type="nucleotide sequence ID" value="NZ_JANQDP010000020.1"/>
</dbReference>
<dbReference type="PANTHER" id="PTHR15893:SF0">
    <property type="entry name" value="LARGE RIBOSOMAL SUBUNIT PROTEIN BL27M"/>
    <property type="match status" value="1"/>
</dbReference>
<keyword evidence="2 5" id="KW-0689">Ribosomal protein</keyword>
<protein>
    <recommendedName>
        <fullName evidence="4 5">Large ribosomal subunit protein bL27</fullName>
    </recommendedName>
</protein>
<sequence>MAHKKGTGSTRNGRDSNAQRLGVKRYGGQTVLAGNILVRQRGTKFHPGNNVGIGSDDTLFALIDGLVAFERKGKARKKVSVYPVATPGETATV</sequence>
<dbReference type="InterPro" id="IPR001684">
    <property type="entry name" value="Ribosomal_bL27"/>
</dbReference>